<keyword evidence="2 5" id="KW-0808">Transferase</keyword>
<sequence>MTQELKMYTSLAPYWSLITPAEDYSEEAAFYEQLLIEHCQGAARTVLELGCGGGNNATYLKKRFVMTLTDLSSEMLAVSQRQNPECEHLQADMRTLRLGRQFDCVFVQDAVSHMNTEADLRMTMETAFQHCRPGGVALLMPDAVREHFCPSTECDGHDDGVRGLRYLEWTWDPDPDDSQYTVDFAYLLRDENGAVTTLHDRFVLGLFSRQEWLSWLEAVGFQAHAVPMDIDGVEPGRYEVFVARRPVS</sequence>
<gene>
    <name evidence="5" type="ordered locus">Tgr7_1418</name>
</gene>
<dbReference type="SUPFAM" id="SSF53335">
    <property type="entry name" value="S-adenosyl-L-methionine-dependent methyltransferases"/>
    <property type="match status" value="1"/>
</dbReference>
<accession>B8GRE9</accession>
<protein>
    <submittedName>
        <fullName evidence="5">Methyltransferase type 11</fullName>
    </submittedName>
</protein>
<dbReference type="PANTHER" id="PTHR43464">
    <property type="entry name" value="METHYLTRANSFERASE"/>
    <property type="match status" value="1"/>
</dbReference>
<evidence type="ECO:0000256" key="2">
    <source>
        <dbReference type="ARBA" id="ARBA00022679"/>
    </source>
</evidence>
<dbReference type="RefSeq" id="WP_012637986.1">
    <property type="nucleotide sequence ID" value="NC_011901.1"/>
</dbReference>
<dbReference type="Proteomes" id="UP000002383">
    <property type="component" value="Chromosome"/>
</dbReference>
<organism evidence="5 6">
    <name type="scientific">Thioalkalivibrio sulfidiphilus (strain HL-EbGR7)</name>
    <dbReference type="NCBI Taxonomy" id="396588"/>
    <lineage>
        <taxon>Bacteria</taxon>
        <taxon>Pseudomonadati</taxon>
        <taxon>Pseudomonadota</taxon>
        <taxon>Gammaproteobacteria</taxon>
        <taxon>Chromatiales</taxon>
        <taxon>Ectothiorhodospiraceae</taxon>
        <taxon>Thioalkalivibrio</taxon>
    </lineage>
</organism>
<dbReference type="GO" id="GO:0008168">
    <property type="term" value="F:methyltransferase activity"/>
    <property type="evidence" value="ECO:0007669"/>
    <property type="project" value="UniProtKB-KW"/>
</dbReference>
<evidence type="ECO:0000313" key="5">
    <source>
        <dbReference type="EMBL" id="ACL72503.1"/>
    </source>
</evidence>
<dbReference type="eggNOG" id="COG2226">
    <property type="taxonomic scope" value="Bacteria"/>
</dbReference>
<evidence type="ECO:0000256" key="3">
    <source>
        <dbReference type="ARBA" id="ARBA00022691"/>
    </source>
</evidence>
<keyword evidence="1 5" id="KW-0489">Methyltransferase</keyword>
<evidence type="ECO:0000256" key="1">
    <source>
        <dbReference type="ARBA" id="ARBA00022603"/>
    </source>
</evidence>
<keyword evidence="3" id="KW-0949">S-adenosyl-L-methionine</keyword>
<dbReference type="HOGENOM" id="CLU_069129_2_1_6"/>
<evidence type="ECO:0000259" key="4">
    <source>
        <dbReference type="Pfam" id="PF13649"/>
    </source>
</evidence>
<proteinExistence type="predicted"/>
<feature type="domain" description="Methyltransferase" evidence="4">
    <location>
        <begin position="46"/>
        <end position="135"/>
    </location>
</feature>
<dbReference type="Gene3D" id="2.20.130.10">
    <property type="entry name" value="CAC2371-like domains"/>
    <property type="match status" value="1"/>
</dbReference>
<dbReference type="GO" id="GO:0032259">
    <property type="term" value="P:methylation"/>
    <property type="evidence" value="ECO:0007669"/>
    <property type="project" value="UniProtKB-KW"/>
</dbReference>
<dbReference type="InterPro" id="IPR029063">
    <property type="entry name" value="SAM-dependent_MTases_sf"/>
</dbReference>
<dbReference type="OrthoDB" id="9791837at2"/>
<keyword evidence="6" id="KW-1185">Reference proteome</keyword>
<dbReference type="STRING" id="396588.Tgr7_1418"/>
<dbReference type="CDD" id="cd02440">
    <property type="entry name" value="AdoMet_MTases"/>
    <property type="match status" value="1"/>
</dbReference>
<dbReference type="Gene3D" id="3.40.50.150">
    <property type="entry name" value="Vaccinia Virus protein VP39"/>
    <property type="match status" value="1"/>
</dbReference>
<dbReference type="PANTHER" id="PTHR43464:SF19">
    <property type="entry name" value="UBIQUINONE BIOSYNTHESIS O-METHYLTRANSFERASE, MITOCHONDRIAL"/>
    <property type="match status" value="1"/>
</dbReference>
<evidence type="ECO:0000313" key="6">
    <source>
        <dbReference type="Proteomes" id="UP000002383"/>
    </source>
</evidence>
<name>B8GRE9_THISH</name>
<dbReference type="Pfam" id="PF13649">
    <property type="entry name" value="Methyltransf_25"/>
    <property type="match status" value="1"/>
</dbReference>
<dbReference type="InterPro" id="IPR041698">
    <property type="entry name" value="Methyltransf_25"/>
</dbReference>
<dbReference type="AlphaFoldDB" id="B8GRE9"/>
<dbReference type="EMBL" id="CP001339">
    <property type="protein sequence ID" value="ACL72503.1"/>
    <property type="molecule type" value="Genomic_DNA"/>
</dbReference>
<dbReference type="KEGG" id="tgr:Tgr7_1418"/>
<reference evidence="5 6" key="1">
    <citation type="journal article" date="2011" name="Stand. Genomic Sci.">
        <title>Complete genome sequence of 'Thioalkalivibrio sulfidophilus' HL-EbGr7.</title>
        <authorList>
            <person name="Muyzer G."/>
            <person name="Sorokin D.Y."/>
            <person name="Mavromatis K."/>
            <person name="Lapidus A."/>
            <person name="Clum A."/>
            <person name="Ivanova N."/>
            <person name="Pati A."/>
            <person name="d'Haeseleer P."/>
            <person name="Woyke T."/>
            <person name="Kyrpides N.C."/>
        </authorList>
    </citation>
    <scope>NUCLEOTIDE SEQUENCE [LARGE SCALE GENOMIC DNA]</scope>
    <source>
        <strain evidence="5 6">HL-EbGR7</strain>
    </source>
</reference>